<keyword evidence="1" id="KW-1133">Transmembrane helix</keyword>
<feature type="transmembrane region" description="Helical" evidence="1">
    <location>
        <begin position="57"/>
        <end position="79"/>
    </location>
</feature>
<feature type="transmembrane region" description="Helical" evidence="1">
    <location>
        <begin position="138"/>
        <end position="162"/>
    </location>
</feature>
<keyword evidence="3" id="KW-1185">Reference proteome</keyword>
<name>A0A660E4T9_9LACO</name>
<protein>
    <submittedName>
        <fullName evidence="2">Uncharacterized protein</fullName>
    </submittedName>
</protein>
<dbReference type="OrthoDB" id="10014658at2"/>
<dbReference type="RefSeq" id="WP_130852418.1">
    <property type="nucleotide sequence ID" value="NZ_UYIG01000196.1"/>
</dbReference>
<dbReference type="EMBL" id="UYIG01000196">
    <property type="protein sequence ID" value="VDG30398.1"/>
    <property type="molecule type" value="Genomic_DNA"/>
</dbReference>
<gene>
    <name evidence="2" type="ORF">MUDAN_MDHGFNIF_01949</name>
</gene>
<evidence type="ECO:0000313" key="2">
    <source>
        <dbReference type="EMBL" id="VDG30398.1"/>
    </source>
</evidence>
<reference evidence="2 3" key="1">
    <citation type="submission" date="2018-11" db="EMBL/GenBank/DDBJ databases">
        <authorList>
            <person name="Wuyts S."/>
        </authorList>
    </citation>
    <scope>NUCLEOTIDE SEQUENCE [LARGE SCALE GENOMIC DNA]</scope>
    <source>
        <strain evidence="2">Lactobacillus mudanjiangensis AMBF249</strain>
    </source>
</reference>
<dbReference type="AlphaFoldDB" id="A0A660E4T9"/>
<keyword evidence="1" id="KW-0812">Transmembrane</keyword>
<evidence type="ECO:0000313" key="3">
    <source>
        <dbReference type="Proteomes" id="UP000289996"/>
    </source>
</evidence>
<evidence type="ECO:0000256" key="1">
    <source>
        <dbReference type="SAM" id="Phobius"/>
    </source>
</evidence>
<proteinExistence type="predicted"/>
<dbReference type="Proteomes" id="UP000289996">
    <property type="component" value="Unassembled WGS sequence"/>
</dbReference>
<feature type="transmembrane region" description="Helical" evidence="1">
    <location>
        <begin position="6"/>
        <end position="32"/>
    </location>
</feature>
<organism evidence="2 3">
    <name type="scientific">Lactiplantibacillus mudanjiangensis</name>
    <dbReference type="NCBI Taxonomy" id="1296538"/>
    <lineage>
        <taxon>Bacteria</taxon>
        <taxon>Bacillati</taxon>
        <taxon>Bacillota</taxon>
        <taxon>Bacilli</taxon>
        <taxon>Lactobacillales</taxon>
        <taxon>Lactobacillaceae</taxon>
        <taxon>Lactiplantibacillus</taxon>
    </lineage>
</organism>
<keyword evidence="1" id="KW-0472">Membrane</keyword>
<feature type="transmembrane region" description="Helical" evidence="1">
    <location>
        <begin position="85"/>
        <end position="107"/>
    </location>
</feature>
<accession>A0A660E4T9</accession>
<sequence>MLVFTWLFILMGLDIISLIIISVFLLVIGNIFKVNHNNGDRNFKRQILVDVKQMNPIVGRCGLVSGLIILGLLLAYIALIFLHKWILAFLVVSFIPLCQFGLTVIPISYRYNHWDEKPVTSVDLVDRKRFRLIITLRIIRLLLIWLLFLTPAVTFWVAQIIIGIY</sequence>